<name>A0A7J0GN63_9ERIC</name>
<evidence type="ECO:0000313" key="5">
    <source>
        <dbReference type="EMBL" id="GFZ12230.1"/>
    </source>
</evidence>
<dbReference type="PANTHER" id="PTHR33214">
    <property type="entry name" value="BIFUNCTIONAL INHIBITOR/LIPID-TRANSFER PROTEIN/SEED STORAGE 2S ALBUMIN SUPERFAMILY PROTEIN"/>
    <property type="match status" value="1"/>
</dbReference>
<dbReference type="SMART" id="SM00499">
    <property type="entry name" value="AAI"/>
    <property type="match status" value="1"/>
</dbReference>
<gene>
    <name evidence="5" type="ORF">Acr_23g0006150</name>
</gene>
<dbReference type="AlphaFoldDB" id="A0A7J0GN63"/>
<dbReference type="InterPro" id="IPR036312">
    <property type="entry name" value="Bifun_inhib/LTP/seed_sf"/>
</dbReference>
<evidence type="ECO:0000256" key="1">
    <source>
        <dbReference type="ARBA" id="ARBA00022448"/>
    </source>
</evidence>
<dbReference type="InterPro" id="IPR033872">
    <property type="entry name" value="nsLTP2"/>
</dbReference>
<keyword evidence="3" id="KW-0732">Signal</keyword>
<dbReference type="EMBL" id="BJWL01000023">
    <property type="protein sequence ID" value="GFZ12230.1"/>
    <property type="molecule type" value="Genomic_DNA"/>
</dbReference>
<sequence length="99" mass="10282">MKASSILVLAAAAALVLVLAHEAEVSMAASAVTCKPTELNPCIGAITSGARPSPLCCTKMKQQSPCFCQYIKNPDYKKIVTSPNAKKVVTACGVSIPKC</sequence>
<dbReference type="GO" id="GO:0008289">
    <property type="term" value="F:lipid binding"/>
    <property type="evidence" value="ECO:0007669"/>
    <property type="project" value="UniProtKB-KW"/>
</dbReference>
<dbReference type="Proteomes" id="UP000585474">
    <property type="component" value="Unassembled WGS sequence"/>
</dbReference>
<comment type="caution">
    <text evidence="5">The sequence shown here is derived from an EMBL/GenBank/DDBJ whole genome shotgun (WGS) entry which is preliminary data.</text>
</comment>
<dbReference type="GO" id="GO:0006869">
    <property type="term" value="P:lipid transport"/>
    <property type="evidence" value="ECO:0007669"/>
    <property type="project" value="InterPro"/>
</dbReference>
<dbReference type="Pfam" id="PF00234">
    <property type="entry name" value="Tryp_alpha_amyl"/>
    <property type="match status" value="1"/>
</dbReference>
<feature type="chain" id="PRO_5029593865" description="Bifunctional inhibitor/plant lipid transfer protein/seed storage helical domain-containing protein" evidence="3">
    <location>
        <begin position="21"/>
        <end position="99"/>
    </location>
</feature>
<keyword evidence="2" id="KW-0446">Lipid-binding</keyword>
<accession>A0A7J0GN63</accession>
<dbReference type="CDD" id="cd01959">
    <property type="entry name" value="nsLTP2"/>
    <property type="match status" value="1"/>
</dbReference>
<dbReference type="Gene3D" id="1.10.110.10">
    <property type="entry name" value="Plant lipid-transfer and hydrophobic proteins"/>
    <property type="match status" value="1"/>
</dbReference>
<dbReference type="SUPFAM" id="SSF47699">
    <property type="entry name" value="Bifunctional inhibitor/lipid-transfer protein/seed storage 2S albumin"/>
    <property type="match status" value="1"/>
</dbReference>
<feature type="domain" description="Bifunctional inhibitor/plant lipid transfer protein/seed storage helical" evidence="4">
    <location>
        <begin position="34"/>
        <end position="99"/>
    </location>
</feature>
<keyword evidence="1" id="KW-0813">Transport</keyword>
<evidence type="ECO:0000259" key="4">
    <source>
        <dbReference type="SMART" id="SM00499"/>
    </source>
</evidence>
<proteinExistence type="predicted"/>
<feature type="signal peptide" evidence="3">
    <location>
        <begin position="1"/>
        <end position="20"/>
    </location>
</feature>
<reference evidence="5 6" key="1">
    <citation type="submission" date="2019-07" db="EMBL/GenBank/DDBJ databases">
        <title>De Novo Assembly of kiwifruit Actinidia rufa.</title>
        <authorList>
            <person name="Sugita-Konishi S."/>
            <person name="Sato K."/>
            <person name="Mori E."/>
            <person name="Abe Y."/>
            <person name="Kisaki G."/>
            <person name="Hamano K."/>
            <person name="Suezawa K."/>
            <person name="Otani M."/>
            <person name="Fukuda T."/>
            <person name="Manabe T."/>
            <person name="Gomi K."/>
            <person name="Tabuchi M."/>
            <person name="Akimitsu K."/>
            <person name="Kataoka I."/>
        </authorList>
    </citation>
    <scope>NUCLEOTIDE SEQUENCE [LARGE SCALE GENOMIC DNA]</scope>
    <source>
        <strain evidence="6">cv. Fuchu</strain>
    </source>
</reference>
<organism evidence="5 6">
    <name type="scientific">Actinidia rufa</name>
    <dbReference type="NCBI Taxonomy" id="165716"/>
    <lineage>
        <taxon>Eukaryota</taxon>
        <taxon>Viridiplantae</taxon>
        <taxon>Streptophyta</taxon>
        <taxon>Embryophyta</taxon>
        <taxon>Tracheophyta</taxon>
        <taxon>Spermatophyta</taxon>
        <taxon>Magnoliopsida</taxon>
        <taxon>eudicotyledons</taxon>
        <taxon>Gunneridae</taxon>
        <taxon>Pentapetalae</taxon>
        <taxon>asterids</taxon>
        <taxon>Ericales</taxon>
        <taxon>Actinidiaceae</taxon>
        <taxon>Actinidia</taxon>
    </lineage>
</organism>
<protein>
    <recommendedName>
        <fullName evidence="4">Bifunctional inhibitor/plant lipid transfer protein/seed storage helical domain-containing protein</fullName>
    </recommendedName>
</protein>
<dbReference type="OrthoDB" id="665742at2759"/>
<evidence type="ECO:0000313" key="6">
    <source>
        <dbReference type="Proteomes" id="UP000585474"/>
    </source>
</evidence>
<evidence type="ECO:0000256" key="2">
    <source>
        <dbReference type="ARBA" id="ARBA00023121"/>
    </source>
</evidence>
<dbReference type="InterPro" id="IPR016140">
    <property type="entry name" value="Bifunc_inhib/LTP/seed_store"/>
</dbReference>
<evidence type="ECO:0000256" key="3">
    <source>
        <dbReference type="SAM" id="SignalP"/>
    </source>
</evidence>
<keyword evidence="6" id="KW-1185">Reference proteome</keyword>
<dbReference type="PANTHER" id="PTHR33214:SF30">
    <property type="entry name" value="BIFUNCTIONAL INHIBITOR_LIPID-TRANSFER PROTEIN_SEED STORAGE 2S ALBUMIN SUPERFAMILY PROTEIN"/>
    <property type="match status" value="1"/>
</dbReference>